<evidence type="ECO:0000313" key="10">
    <source>
        <dbReference type="EMBL" id="KAJ8333275.1"/>
    </source>
</evidence>
<feature type="region of interest" description="Disordered" evidence="7">
    <location>
        <begin position="646"/>
        <end position="674"/>
    </location>
</feature>
<dbReference type="Proteomes" id="UP001152622">
    <property type="component" value="Chromosome 24"/>
</dbReference>
<dbReference type="SUPFAM" id="SSF101690">
    <property type="entry name" value="PAZ domain"/>
    <property type="match status" value="1"/>
</dbReference>
<name>A0A9Q1E6T2_SYNKA</name>
<comment type="caution">
    <text evidence="10">The sequence shown here is derived from an EMBL/GenBank/DDBJ whole genome shotgun (WGS) entry which is preliminary data.</text>
</comment>
<dbReference type="InterPro" id="IPR032472">
    <property type="entry name" value="ArgoL2"/>
</dbReference>
<dbReference type="SUPFAM" id="SSF53098">
    <property type="entry name" value="Ribonuclease H-like"/>
    <property type="match status" value="1"/>
</dbReference>
<dbReference type="FunFam" id="2.170.260.10:FF:000001">
    <property type="entry name" value="Protein argonaute-2"/>
    <property type="match status" value="1"/>
</dbReference>
<keyword evidence="3" id="KW-0810">Translation regulation</keyword>
<dbReference type="InterPro" id="IPR012337">
    <property type="entry name" value="RNaseH-like_sf"/>
</dbReference>
<dbReference type="InterPro" id="IPR003100">
    <property type="entry name" value="PAZ_dom"/>
</dbReference>
<dbReference type="PANTHER" id="PTHR22891">
    <property type="entry name" value="EUKARYOTIC TRANSLATION INITIATION FACTOR 2C"/>
    <property type="match status" value="1"/>
</dbReference>
<evidence type="ECO:0000256" key="5">
    <source>
        <dbReference type="ARBA" id="ARBA00023158"/>
    </source>
</evidence>
<reference evidence="10" key="1">
    <citation type="journal article" date="2023" name="Science">
        <title>Genome structures resolve the early diversification of teleost fishes.</title>
        <authorList>
            <person name="Parey E."/>
            <person name="Louis A."/>
            <person name="Montfort J."/>
            <person name="Bouchez O."/>
            <person name="Roques C."/>
            <person name="Iampietro C."/>
            <person name="Lluch J."/>
            <person name="Castinel A."/>
            <person name="Donnadieu C."/>
            <person name="Desvignes T."/>
            <person name="Floi Bucao C."/>
            <person name="Jouanno E."/>
            <person name="Wen M."/>
            <person name="Mejri S."/>
            <person name="Dirks R."/>
            <person name="Jansen H."/>
            <person name="Henkel C."/>
            <person name="Chen W.J."/>
            <person name="Zahm M."/>
            <person name="Cabau C."/>
            <person name="Klopp C."/>
            <person name="Thompson A.W."/>
            <person name="Robinson-Rechavi M."/>
            <person name="Braasch I."/>
            <person name="Lecointre G."/>
            <person name="Bobe J."/>
            <person name="Postlethwait J.H."/>
            <person name="Berthelot C."/>
            <person name="Roest Crollius H."/>
            <person name="Guiguen Y."/>
        </authorList>
    </citation>
    <scope>NUCLEOTIDE SEQUENCE</scope>
    <source>
        <strain evidence="10">WJC10195</strain>
    </source>
</reference>
<evidence type="ECO:0000256" key="7">
    <source>
        <dbReference type="SAM" id="MobiDB-lite"/>
    </source>
</evidence>
<evidence type="ECO:0000256" key="1">
    <source>
        <dbReference type="ARBA" id="ARBA00004201"/>
    </source>
</evidence>
<dbReference type="CDD" id="cd02846">
    <property type="entry name" value="PAZ_argonaute_like"/>
    <property type="match status" value="1"/>
</dbReference>
<protein>
    <submittedName>
        <fullName evidence="10">Uncharacterized protein</fullName>
    </submittedName>
</protein>
<evidence type="ECO:0000259" key="8">
    <source>
        <dbReference type="PROSITE" id="PS50821"/>
    </source>
</evidence>
<accession>A0A9Q1E6T2</accession>
<dbReference type="SMART" id="SM01163">
    <property type="entry name" value="DUF1785"/>
    <property type="match status" value="1"/>
</dbReference>
<proteinExistence type="inferred from homology"/>
<comment type="similarity">
    <text evidence="2">Belongs to the argonaute family. Ago subfamily.</text>
</comment>
<keyword evidence="6" id="KW-0687">Ribonucleoprotein</keyword>
<dbReference type="Gene3D" id="2.170.260.10">
    <property type="entry name" value="paz domain"/>
    <property type="match status" value="1"/>
</dbReference>
<dbReference type="InterPro" id="IPR003165">
    <property type="entry name" value="Piwi"/>
</dbReference>
<dbReference type="GO" id="GO:0031047">
    <property type="term" value="P:regulatory ncRNA-mediated gene silencing"/>
    <property type="evidence" value="ECO:0007669"/>
    <property type="project" value="UniProtKB-KW"/>
</dbReference>
<keyword evidence="4" id="KW-0694">RNA-binding</keyword>
<evidence type="ECO:0000256" key="3">
    <source>
        <dbReference type="ARBA" id="ARBA00022845"/>
    </source>
</evidence>
<dbReference type="GO" id="GO:0003723">
    <property type="term" value="F:RNA binding"/>
    <property type="evidence" value="ECO:0007669"/>
    <property type="project" value="UniProtKB-KW"/>
</dbReference>
<evidence type="ECO:0000256" key="4">
    <source>
        <dbReference type="ARBA" id="ARBA00022884"/>
    </source>
</evidence>
<dbReference type="PROSITE" id="PS50822">
    <property type="entry name" value="PIWI"/>
    <property type="match status" value="1"/>
</dbReference>
<dbReference type="InterPro" id="IPR036397">
    <property type="entry name" value="RNaseH_sf"/>
</dbReference>
<keyword evidence="5" id="KW-0943">RNA-mediated gene silencing</keyword>
<feature type="region of interest" description="Disordered" evidence="7">
    <location>
        <begin position="1"/>
        <end position="24"/>
    </location>
</feature>
<dbReference type="Pfam" id="PF02171">
    <property type="entry name" value="Piwi"/>
    <property type="match status" value="1"/>
</dbReference>
<dbReference type="OrthoDB" id="10252740at2759"/>
<dbReference type="PROSITE" id="PS50821">
    <property type="entry name" value="PAZ"/>
    <property type="match status" value="1"/>
</dbReference>
<sequence>MDALGPGPPPPAPPPSLFQPPRRPGLGTLGKHILLLANHFQVQVPKMDVYHYDVDIKPEKRPRRVNREVVDTMVRHFKMQIFGDRQPGYDGKRNLYTANPLPIGRERVDLEVTLPGEGKDQIFKVSLQWVSVVSLQLLLETLSGRLKEVPEDSVQALDVITRHLPSMRYTPVGRSFFSPPEGYYHPLGGGREVWFGFHQSVRPAMWNMMLNIDVSATAFYRAQPVMELMCEVLDVQSMSEQSKALGPIGPLTALTEALGPIGPLTALTDSQRVKFTKEIRGLKVEVTHCGQMKRKYRVCNVTRRPASHQTFPLQLESGQAMECSVAQYFKQKYNLQLKYPHLPCLQVGQEQKHTYLPLEVCNIVAGQRCIKKLTDNQTSTMIKATARSAPDRQEEISRLVKSNSLVGGPDPYLKEFGIVVHSDLTELTGRVLPAPTLQYGGRNKTVATPNQGVWDMRGKQFYAGIEIKVWAVACFAPQKQCREDLLKSFTDQLRKISKDAGMPIQGQPCFCKYAQGADSVEPMFKHLKLSYVGLQLIVVILPGKTPVYAEVKRVGDTLLGMATQCVQVKNVVKTSPQTLSNLCLKINAKLGGINNVLVPPSEQPVIFLGADVTHPPAGDGKKPSIAAVVGSMDGHPSRYCATVRVQTSRQDGGQEPLSRQDLGPDPPSRQDGGQDQLFSQEVVQDLSNMVRELLIQFYKATRFKPTRIIYYRGGVSEGQMKQVAWPELMAVRKACISLEEDYRPGISYIVVQKRHHTRLFCSDKAERVGKSGNIPAGTAVDSTITHPSEFDFYLCSHAGIQGTSRPSHYHVLWDDNCFTADELQLLTYQLCHTYVRCTRSVSIPAPAYYARLVAFRARYHLVDKEHDSAEGSHISGQSNGRDQQALAKAVQIHYNTQHTMYFT</sequence>
<feature type="domain" description="PAZ" evidence="8">
    <location>
        <begin position="224"/>
        <end position="365"/>
    </location>
</feature>
<dbReference type="InterPro" id="IPR014811">
    <property type="entry name" value="ArgoL1"/>
</dbReference>
<gene>
    <name evidence="10" type="ORF">SKAU_G00421710</name>
</gene>
<dbReference type="AlphaFoldDB" id="A0A9Q1E6T2"/>
<evidence type="ECO:0000313" key="11">
    <source>
        <dbReference type="Proteomes" id="UP001152622"/>
    </source>
</evidence>
<dbReference type="Pfam" id="PF08699">
    <property type="entry name" value="ArgoL1"/>
    <property type="match status" value="1"/>
</dbReference>
<dbReference type="Pfam" id="PF16488">
    <property type="entry name" value="ArgoL2"/>
    <property type="match status" value="1"/>
</dbReference>
<dbReference type="Gene3D" id="3.30.420.10">
    <property type="entry name" value="Ribonuclease H-like superfamily/Ribonuclease H"/>
    <property type="match status" value="1"/>
</dbReference>
<dbReference type="SMART" id="SM00949">
    <property type="entry name" value="PAZ"/>
    <property type="match status" value="1"/>
</dbReference>
<evidence type="ECO:0000259" key="9">
    <source>
        <dbReference type="PROSITE" id="PS50822"/>
    </source>
</evidence>
<dbReference type="Gene3D" id="3.40.50.2300">
    <property type="match status" value="1"/>
</dbReference>
<dbReference type="Pfam" id="PF16487">
    <property type="entry name" value="ArgoMid"/>
    <property type="match status" value="1"/>
</dbReference>
<organism evidence="10 11">
    <name type="scientific">Synaphobranchus kaupii</name>
    <name type="common">Kaup's arrowtooth eel</name>
    <dbReference type="NCBI Taxonomy" id="118154"/>
    <lineage>
        <taxon>Eukaryota</taxon>
        <taxon>Metazoa</taxon>
        <taxon>Chordata</taxon>
        <taxon>Craniata</taxon>
        <taxon>Vertebrata</taxon>
        <taxon>Euteleostomi</taxon>
        <taxon>Actinopterygii</taxon>
        <taxon>Neopterygii</taxon>
        <taxon>Teleostei</taxon>
        <taxon>Anguilliformes</taxon>
        <taxon>Synaphobranchidae</taxon>
        <taxon>Synaphobranchus</taxon>
    </lineage>
</organism>
<dbReference type="SMART" id="SM00950">
    <property type="entry name" value="Piwi"/>
    <property type="match status" value="1"/>
</dbReference>
<dbReference type="GO" id="GO:0016442">
    <property type="term" value="C:RISC complex"/>
    <property type="evidence" value="ECO:0007669"/>
    <property type="project" value="UniProtKB-ARBA"/>
</dbReference>
<feature type="compositionally biased region" description="Pro residues" evidence="7">
    <location>
        <begin position="1"/>
        <end position="23"/>
    </location>
</feature>
<dbReference type="Pfam" id="PF16486">
    <property type="entry name" value="ArgoN"/>
    <property type="match status" value="1"/>
</dbReference>
<dbReference type="CDD" id="cd04657">
    <property type="entry name" value="Piwi_ago-like"/>
    <property type="match status" value="1"/>
</dbReference>
<evidence type="ECO:0000256" key="2">
    <source>
        <dbReference type="ARBA" id="ARBA00008201"/>
    </source>
</evidence>
<dbReference type="InterPro" id="IPR036085">
    <property type="entry name" value="PAZ_dom_sf"/>
</dbReference>
<comment type="subcellular location">
    <subcellularLocation>
        <location evidence="1">Cytoplasm</location>
        <location evidence="1">P-body</location>
    </subcellularLocation>
</comment>
<dbReference type="FunFam" id="3.40.50.2300:FF:000005">
    <property type="entry name" value="Protein argonaute-2"/>
    <property type="match status" value="1"/>
</dbReference>
<keyword evidence="11" id="KW-1185">Reference proteome</keyword>
<evidence type="ECO:0000256" key="6">
    <source>
        <dbReference type="ARBA" id="ARBA00023274"/>
    </source>
</evidence>
<dbReference type="InterPro" id="IPR032473">
    <property type="entry name" value="Argonaute_Mid_dom"/>
</dbReference>
<dbReference type="Pfam" id="PF02170">
    <property type="entry name" value="PAZ"/>
    <property type="match status" value="1"/>
</dbReference>
<dbReference type="EMBL" id="JAINUF010000024">
    <property type="protein sequence ID" value="KAJ8333275.1"/>
    <property type="molecule type" value="Genomic_DNA"/>
</dbReference>
<dbReference type="InterPro" id="IPR032474">
    <property type="entry name" value="Argonaute_N"/>
</dbReference>
<feature type="domain" description="Piwi" evidence="9">
    <location>
        <begin position="536"/>
        <end position="862"/>
    </location>
</feature>
<dbReference type="InterPro" id="IPR045246">
    <property type="entry name" value="Piwi_ago-like"/>
</dbReference>
<dbReference type="GO" id="GO:0000932">
    <property type="term" value="C:P-body"/>
    <property type="evidence" value="ECO:0007669"/>
    <property type="project" value="UniProtKB-SubCell"/>
</dbReference>
<dbReference type="GO" id="GO:0006417">
    <property type="term" value="P:regulation of translation"/>
    <property type="evidence" value="ECO:0007669"/>
    <property type="project" value="UniProtKB-KW"/>
</dbReference>